<dbReference type="InterPro" id="IPR018060">
    <property type="entry name" value="HTH_AraC"/>
</dbReference>
<evidence type="ECO:0000313" key="5">
    <source>
        <dbReference type="EMBL" id="QQN88595.1"/>
    </source>
</evidence>
<protein>
    <submittedName>
        <fullName evidence="5">AraC family transcriptional regulator ligand-binding domain-containing protein</fullName>
    </submittedName>
</protein>
<dbReference type="PANTHER" id="PTHR47894:SF1">
    <property type="entry name" value="HTH-TYPE TRANSCRIPTIONAL REGULATOR VQSM"/>
    <property type="match status" value="1"/>
</dbReference>
<dbReference type="SMART" id="SM00342">
    <property type="entry name" value="HTH_ARAC"/>
    <property type="match status" value="1"/>
</dbReference>
<keyword evidence="2" id="KW-0238">DNA-binding</keyword>
<dbReference type="AlphaFoldDB" id="A0A7T7WIZ0"/>
<evidence type="ECO:0000256" key="3">
    <source>
        <dbReference type="ARBA" id="ARBA00023163"/>
    </source>
</evidence>
<dbReference type="RefSeq" id="WP_200229764.1">
    <property type="nucleotide sequence ID" value="NZ_CP060811.1"/>
</dbReference>
<evidence type="ECO:0000256" key="2">
    <source>
        <dbReference type="ARBA" id="ARBA00023125"/>
    </source>
</evidence>
<dbReference type="EMBL" id="CP060811">
    <property type="protein sequence ID" value="QQN88595.1"/>
    <property type="molecule type" value="Genomic_DNA"/>
</dbReference>
<gene>
    <name evidence="5" type="ORF">IAQ69_02565</name>
</gene>
<evidence type="ECO:0000256" key="1">
    <source>
        <dbReference type="ARBA" id="ARBA00023015"/>
    </source>
</evidence>
<evidence type="ECO:0000259" key="4">
    <source>
        <dbReference type="PROSITE" id="PS01124"/>
    </source>
</evidence>
<dbReference type="PANTHER" id="PTHR47894">
    <property type="entry name" value="HTH-TYPE TRANSCRIPTIONAL REGULATOR GADX"/>
    <property type="match status" value="1"/>
</dbReference>
<sequence>MQDIKISNGYIQLWATYLRSLNIEPLTAKFLADLRPQLIGLIDQPFDAQVPLDFLNSILLRTQKQLACPQLIFEIVQCIRPEHFGVLGYMVSKSSSIPEIIGYIMRFQRLVIDGSEFVPLQLRQHAQSIELYWIYQDERYNLLNELTIAAMVQLGRFILQDHPLLLRRVRFAHAPEIARIHYQKFYAAEVQFSQQDYGFELDIQGLSLKSEQADPMLLQLLIRQAEEAIAAKPPVESILTQAQKVVAEHLRSRQQAIKIEQLAEQLFVSTRTLQRQLSEQGISFKKLLEQERIKRCESLLHQPLSLTEIAQQLDYSDQSALVRAYKAATGRTLLQYRKQLKQDQA</sequence>
<organism evidence="5 6">
    <name type="scientific">Acinetobacter variabilis</name>
    <dbReference type="NCBI Taxonomy" id="70346"/>
    <lineage>
        <taxon>Bacteria</taxon>
        <taxon>Pseudomonadati</taxon>
        <taxon>Pseudomonadota</taxon>
        <taxon>Gammaproteobacteria</taxon>
        <taxon>Moraxellales</taxon>
        <taxon>Moraxellaceae</taxon>
        <taxon>Acinetobacter</taxon>
    </lineage>
</organism>
<dbReference type="PROSITE" id="PS01124">
    <property type="entry name" value="HTH_ARAC_FAMILY_2"/>
    <property type="match status" value="1"/>
</dbReference>
<dbReference type="SUPFAM" id="SSF46689">
    <property type="entry name" value="Homeodomain-like"/>
    <property type="match status" value="1"/>
</dbReference>
<dbReference type="Pfam" id="PF12833">
    <property type="entry name" value="HTH_18"/>
    <property type="match status" value="1"/>
</dbReference>
<dbReference type="Gene3D" id="1.10.10.60">
    <property type="entry name" value="Homeodomain-like"/>
    <property type="match status" value="1"/>
</dbReference>
<proteinExistence type="predicted"/>
<dbReference type="InterPro" id="IPR032687">
    <property type="entry name" value="AraC-type_N"/>
</dbReference>
<dbReference type="Pfam" id="PF12625">
    <property type="entry name" value="Arabinose_bd"/>
    <property type="match status" value="1"/>
</dbReference>
<feature type="domain" description="HTH araC/xylS-type" evidence="4">
    <location>
        <begin position="240"/>
        <end position="339"/>
    </location>
</feature>
<evidence type="ECO:0000313" key="6">
    <source>
        <dbReference type="Proteomes" id="UP000596079"/>
    </source>
</evidence>
<dbReference type="GO" id="GO:0000976">
    <property type="term" value="F:transcription cis-regulatory region binding"/>
    <property type="evidence" value="ECO:0007669"/>
    <property type="project" value="TreeGrafter"/>
</dbReference>
<dbReference type="GO" id="GO:0005829">
    <property type="term" value="C:cytosol"/>
    <property type="evidence" value="ECO:0007669"/>
    <property type="project" value="TreeGrafter"/>
</dbReference>
<keyword evidence="3" id="KW-0804">Transcription</keyword>
<dbReference type="InterPro" id="IPR009057">
    <property type="entry name" value="Homeodomain-like_sf"/>
</dbReference>
<name>A0A7T7WIZ0_9GAMM</name>
<accession>A0A7T7WIZ0</accession>
<keyword evidence="1" id="KW-0805">Transcription regulation</keyword>
<dbReference type="GO" id="GO:0003700">
    <property type="term" value="F:DNA-binding transcription factor activity"/>
    <property type="evidence" value="ECO:0007669"/>
    <property type="project" value="InterPro"/>
</dbReference>
<dbReference type="Proteomes" id="UP000596079">
    <property type="component" value="Chromosome"/>
</dbReference>
<reference evidence="5 6" key="1">
    <citation type="submission" date="2020-08" db="EMBL/GenBank/DDBJ databases">
        <title>Emergence of ISAba1-mediated novel tet(X) in Acinetobacter variabilis from a chicken farm.</title>
        <authorList>
            <person name="Peng K."/>
            <person name="Li R."/>
        </authorList>
    </citation>
    <scope>NUCLEOTIDE SEQUENCE [LARGE SCALE GENOMIC DNA]</scope>
    <source>
        <strain evidence="5 6">XM9F202-2</strain>
    </source>
</reference>